<evidence type="ECO:0000313" key="2">
    <source>
        <dbReference type="EMBL" id="MDT0618565.1"/>
    </source>
</evidence>
<dbReference type="PROSITE" id="PS51257">
    <property type="entry name" value="PROKAR_LIPOPROTEIN"/>
    <property type="match status" value="1"/>
</dbReference>
<protein>
    <recommendedName>
        <fullName evidence="4">Lipoprotein</fullName>
    </recommendedName>
</protein>
<name>A0ABU3B7V9_9GAMM</name>
<sequence length="138" mass="15704">MFSRTSWFIAPLALVAGLAASGCSSTPEPVPVQPTYFYTPPADARESTTHTAAYYHRQRDIVDQPPGYRYSIWYHRPALAQASAPDHRAHAPSGSSLPVQSSVWYRYCNNQNLTEAEWRFVSTNRLPDTYRYSCRPFK</sequence>
<dbReference type="EMBL" id="JAVRHY010000006">
    <property type="protein sequence ID" value="MDT0618565.1"/>
    <property type="molecule type" value="Genomic_DNA"/>
</dbReference>
<dbReference type="Proteomes" id="UP001259982">
    <property type="component" value="Unassembled WGS sequence"/>
</dbReference>
<dbReference type="RefSeq" id="WP_311658707.1">
    <property type="nucleotide sequence ID" value="NZ_JAVRHY010000006.1"/>
</dbReference>
<keyword evidence="1" id="KW-0732">Signal</keyword>
<comment type="caution">
    <text evidence="2">The sequence shown here is derived from an EMBL/GenBank/DDBJ whole genome shotgun (WGS) entry which is preliminary data.</text>
</comment>
<evidence type="ECO:0008006" key="4">
    <source>
        <dbReference type="Google" id="ProtNLM"/>
    </source>
</evidence>
<keyword evidence="3" id="KW-1185">Reference proteome</keyword>
<proteinExistence type="predicted"/>
<feature type="chain" id="PRO_5046432647" description="Lipoprotein" evidence="1">
    <location>
        <begin position="22"/>
        <end position="138"/>
    </location>
</feature>
<evidence type="ECO:0000256" key="1">
    <source>
        <dbReference type="SAM" id="SignalP"/>
    </source>
</evidence>
<reference evidence="2 3" key="1">
    <citation type="submission" date="2023-09" db="EMBL/GenBank/DDBJ databases">
        <authorList>
            <person name="Rey-Velasco X."/>
        </authorList>
    </citation>
    <scope>NUCLEOTIDE SEQUENCE [LARGE SCALE GENOMIC DNA]</scope>
    <source>
        <strain evidence="2 3">P385</strain>
    </source>
</reference>
<gene>
    <name evidence="2" type="ORF">RM531_08745</name>
</gene>
<accession>A0ABU3B7V9</accession>
<organism evidence="2 3">
    <name type="scientific">Spectribacter acetivorans</name>
    <dbReference type="NCBI Taxonomy" id="3075603"/>
    <lineage>
        <taxon>Bacteria</taxon>
        <taxon>Pseudomonadati</taxon>
        <taxon>Pseudomonadota</taxon>
        <taxon>Gammaproteobacteria</taxon>
        <taxon>Salinisphaerales</taxon>
        <taxon>Salinisphaeraceae</taxon>
        <taxon>Spectribacter</taxon>
    </lineage>
</organism>
<evidence type="ECO:0000313" key="3">
    <source>
        <dbReference type="Proteomes" id="UP001259982"/>
    </source>
</evidence>
<feature type="signal peptide" evidence="1">
    <location>
        <begin position="1"/>
        <end position="21"/>
    </location>
</feature>